<comment type="caution">
    <text evidence="2">The sequence shown here is derived from an EMBL/GenBank/DDBJ whole genome shotgun (WGS) entry which is preliminary data.</text>
</comment>
<dbReference type="InterPro" id="IPR013083">
    <property type="entry name" value="Znf_RING/FYVE/PHD"/>
</dbReference>
<evidence type="ECO:0008006" key="4">
    <source>
        <dbReference type="Google" id="ProtNLM"/>
    </source>
</evidence>
<dbReference type="InterPro" id="IPR011011">
    <property type="entry name" value="Znf_FYVE_PHD"/>
</dbReference>
<dbReference type="Gene3D" id="3.30.40.10">
    <property type="entry name" value="Zinc/RING finger domain, C3HC4 (zinc finger)"/>
    <property type="match status" value="1"/>
</dbReference>
<dbReference type="OrthoDB" id="4340602at2759"/>
<reference evidence="2" key="1">
    <citation type="submission" date="2021-07" db="EMBL/GenBank/DDBJ databases">
        <authorList>
            <person name="Branca A.L. A."/>
        </authorList>
    </citation>
    <scope>NUCLEOTIDE SEQUENCE</scope>
</reference>
<sequence length="204" mass="22244">MASPSVVVHPGQRQTSSASRRRPASDNTGPSPPQRLRQNPPRVSPTRPAILSSATNIRAGVRDLTLQRLRPSQAVDSIHVDSIYCVFCQTEDEDHADESVILHCGQCTSLCHLSCAEEWLEKRDIGFGTSCYVCRNEGALDALIRPLPITSSDAETYSVHTASDPSPTSGPRRSARLAGTHLPRQPSTAAPLRRSARLNSTQRR</sequence>
<evidence type="ECO:0000256" key="1">
    <source>
        <dbReference type="SAM" id="MobiDB-lite"/>
    </source>
</evidence>
<gene>
    <name evidence="2" type="ORF">PEGY_LOCUS1978</name>
</gene>
<feature type="compositionally biased region" description="Polar residues" evidence="1">
    <location>
        <begin position="156"/>
        <end position="171"/>
    </location>
</feature>
<feature type="region of interest" description="Disordered" evidence="1">
    <location>
        <begin position="1"/>
        <end position="49"/>
    </location>
</feature>
<evidence type="ECO:0000313" key="3">
    <source>
        <dbReference type="Proteomes" id="UP001154252"/>
    </source>
</evidence>
<keyword evidence="3" id="KW-1185">Reference proteome</keyword>
<name>A0A9W4K5T7_9EURO</name>
<organism evidence="2 3">
    <name type="scientific">Penicillium egyptiacum</name>
    <dbReference type="NCBI Taxonomy" id="1303716"/>
    <lineage>
        <taxon>Eukaryota</taxon>
        <taxon>Fungi</taxon>
        <taxon>Dikarya</taxon>
        <taxon>Ascomycota</taxon>
        <taxon>Pezizomycotina</taxon>
        <taxon>Eurotiomycetes</taxon>
        <taxon>Eurotiomycetidae</taxon>
        <taxon>Eurotiales</taxon>
        <taxon>Aspergillaceae</taxon>
        <taxon>Penicillium</taxon>
    </lineage>
</organism>
<protein>
    <recommendedName>
        <fullName evidence="4">RING-type domain-containing protein</fullName>
    </recommendedName>
</protein>
<dbReference type="Proteomes" id="UP001154252">
    <property type="component" value="Unassembled WGS sequence"/>
</dbReference>
<dbReference type="EMBL" id="CAJVRC010000843">
    <property type="protein sequence ID" value="CAG8889848.1"/>
    <property type="molecule type" value="Genomic_DNA"/>
</dbReference>
<dbReference type="AlphaFoldDB" id="A0A9W4K5T7"/>
<evidence type="ECO:0000313" key="2">
    <source>
        <dbReference type="EMBL" id="CAG8889848.1"/>
    </source>
</evidence>
<proteinExistence type="predicted"/>
<accession>A0A9W4K5T7</accession>
<dbReference type="SUPFAM" id="SSF57903">
    <property type="entry name" value="FYVE/PHD zinc finger"/>
    <property type="match status" value="1"/>
</dbReference>
<feature type="region of interest" description="Disordered" evidence="1">
    <location>
        <begin position="156"/>
        <end position="204"/>
    </location>
</feature>